<evidence type="ECO:0008006" key="3">
    <source>
        <dbReference type="Google" id="ProtNLM"/>
    </source>
</evidence>
<proteinExistence type="predicted"/>
<accession>A0A412WF16</accession>
<evidence type="ECO:0000313" key="2">
    <source>
        <dbReference type="Proteomes" id="UP000283426"/>
    </source>
</evidence>
<organism evidence="1 2">
    <name type="scientific">Odoribacter splanchnicus</name>
    <dbReference type="NCBI Taxonomy" id="28118"/>
    <lineage>
        <taxon>Bacteria</taxon>
        <taxon>Pseudomonadati</taxon>
        <taxon>Bacteroidota</taxon>
        <taxon>Bacteroidia</taxon>
        <taxon>Bacteroidales</taxon>
        <taxon>Odoribacteraceae</taxon>
        <taxon>Odoribacter</taxon>
    </lineage>
</organism>
<name>A0A412WF16_9BACT</name>
<gene>
    <name evidence="1" type="ORF">DWW24_11000</name>
</gene>
<evidence type="ECO:0000313" key="1">
    <source>
        <dbReference type="EMBL" id="RGV25779.1"/>
    </source>
</evidence>
<dbReference type="Proteomes" id="UP000283426">
    <property type="component" value="Unassembled WGS sequence"/>
</dbReference>
<sequence length="130" mass="15380">MKKSELETEVYNLLKNSNLRVFKEDTRDPNYRGEYIEILPLEFGEERLFNSSIVNVNIHIPDVQGIKNSKRLDSAYNEIRPIFRRNKDATGQYYTNYSGFQFSIVSSKDYKEDNGTHFRNLRVKVTYLNL</sequence>
<protein>
    <recommendedName>
        <fullName evidence="3">DUF3168 domain-containing protein</fullName>
    </recommendedName>
</protein>
<comment type="caution">
    <text evidence="1">The sequence shown here is derived from an EMBL/GenBank/DDBJ whole genome shotgun (WGS) entry which is preliminary data.</text>
</comment>
<reference evidence="1 2" key="1">
    <citation type="submission" date="2018-08" db="EMBL/GenBank/DDBJ databases">
        <title>A genome reference for cultivated species of the human gut microbiota.</title>
        <authorList>
            <person name="Zou Y."/>
            <person name="Xue W."/>
            <person name="Luo G."/>
        </authorList>
    </citation>
    <scope>NUCLEOTIDE SEQUENCE [LARGE SCALE GENOMIC DNA]</scope>
    <source>
        <strain evidence="1 2">AF14-6AC</strain>
    </source>
</reference>
<dbReference type="EMBL" id="QRYW01000021">
    <property type="protein sequence ID" value="RGV25779.1"/>
    <property type="molecule type" value="Genomic_DNA"/>
</dbReference>
<dbReference type="RefSeq" id="WP_118108151.1">
    <property type="nucleotide sequence ID" value="NZ_QRYW01000021.1"/>
</dbReference>
<dbReference type="AlphaFoldDB" id="A0A412WF16"/>